<name>A0A4R4UTV6_9PSEU</name>
<evidence type="ECO:0000259" key="3">
    <source>
        <dbReference type="Pfam" id="PF17853"/>
    </source>
</evidence>
<dbReference type="InterPro" id="IPR041522">
    <property type="entry name" value="CdaR_GGDEF"/>
</dbReference>
<organism evidence="4 5">
    <name type="scientific">Saccharopolyspora aridisoli</name>
    <dbReference type="NCBI Taxonomy" id="2530385"/>
    <lineage>
        <taxon>Bacteria</taxon>
        <taxon>Bacillati</taxon>
        <taxon>Actinomycetota</taxon>
        <taxon>Actinomycetes</taxon>
        <taxon>Pseudonocardiales</taxon>
        <taxon>Pseudonocardiaceae</taxon>
        <taxon>Saccharopolyspora</taxon>
    </lineage>
</organism>
<evidence type="ECO:0000259" key="2">
    <source>
        <dbReference type="Pfam" id="PF13556"/>
    </source>
</evidence>
<dbReference type="OrthoDB" id="8026818at2"/>
<feature type="domain" description="CdaR GGDEF-like" evidence="3">
    <location>
        <begin position="164"/>
        <end position="276"/>
    </location>
</feature>
<reference evidence="4 5" key="1">
    <citation type="submission" date="2019-03" db="EMBL/GenBank/DDBJ databases">
        <title>Draft genome sequences of novel Actinobacteria.</title>
        <authorList>
            <person name="Sahin N."/>
            <person name="Ay H."/>
            <person name="Saygin H."/>
        </authorList>
    </citation>
    <scope>NUCLEOTIDE SEQUENCE [LARGE SCALE GENOMIC DNA]</scope>
    <source>
        <strain evidence="4 5">16K404</strain>
    </source>
</reference>
<dbReference type="InterPro" id="IPR051448">
    <property type="entry name" value="CdaR-like_regulators"/>
</dbReference>
<dbReference type="Proteomes" id="UP000294744">
    <property type="component" value="Unassembled WGS sequence"/>
</dbReference>
<evidence type="ECO:0000313" key="4">
    <source>
        <dbReference type="EMBL" id="TDC92584.1"/>
    </source>
</evidence>
<feature type="domain" description="PucR C-terminal helix-turn-helix" evidence="2">
    <location>
        <begin position="330"/>
        <end position="384"/>
    </location>
</feature>
<dbReference type="AlphaFoldDB" id="A0A4R4UTV6"/>
<dbReference type="InterPro" id="IPR042070">
    <property type="entry name" value="PucR_C-HTH_sf"/>
</dbReference>
<dbReference type="Pfam" id="PF13556">
    <property type="entry name" value="HTH_30"/>
    <property type="match status" value="2"/>
</dbReference>
<keyword evidence="5" id="KW-1185">Reference proteome</keyword>
<dbReference type="Gene3D" id="1.10.10.2840">
    <property type="entry name" value="PucR C-terminal helix-turn-helix domain"/>
    <property type="match status" value="2"/>
</dbReference>
<dbReference type="EMBL" id="SMKV01000013">
    <property type="protein sequence ID" value="TDC92584.1"/>
    <property type="molecule type" value="Genomic_DNA"/>
</dbReference>
<dbReference type="PANTHER" id="PTHR33744:SF1">
    <property type="entry name" value="DNA-BINDING TRANSCRIPTIONAL ACTIVATOR ADER"/>
    <property type="match status" value="1"/>
</dbReference>
<accession>A0A4R4UTV6</accession>
<dbReference type="RefSeq" id="WP_132622936.1">
    <property type="nucleotide sequence ID" value="NZ_SMKV01000013.1"/>
</dbReference>
<evidence type="ECO:0000256" key="1">
    <source>
        <dbReference type="ARBA" id="ARBA00006754"/>
    </source>
</evidence>
<protein>
    <submittedName>
        <fullName evidence="4">PucR family transcriptional regulator</fullName>
    </submittedName>
</protein>
<dbReference type="Pfam" id="PF17853">
    <property type="entry name" value="GGDEF_2"/>
    <property type="match status" value="1"/>
</dbReference>
<comment type="similarity">
    <text evidence="1">Belongs to the CdaR family.</text>
</comment>
<sequence length="502" mass="54764">MALSGDDRDCLGRLRDMQREAVEPGGLRRLLARFADEVGGSAALFDAAGKPIASAPARALPEAVVDTAHRVRLGEHRSVVERDGHDQLAAFAISGEPGAPTLALAGSTIDRFTSEPRRTDSLRVLALTWEAQHAHERSRRVDAANDQVREAVLHLLMDGGLATAHRTAEALGDALPDPMRAWVVEVGAIDKGERDAIADELTRITGGRAFVIKCPVHSGHLITAVAPMSHEEERACLRELVARARADIGRISAGISTVLPLRDFPTGYQQAFHALAHARGNAERFATFRRSHDLAAELAGHGQDWARRVLAPLEGFEPARPQDPSRDDLRSTLVSWLAFHQQATRHLKIHRNTLSARLHKIGSLLGRDLHRLPDQAHLDLALRLRGGPEAPHSTRDIDELLRGDEVLRWAEVLLAPLRDSPRLVETVQAWLLADTRTSLAAEALSISAAAVRKRLVSAEQLLERSLLNSPSLSYDLHFAFRALDLTTGRARGSGDGRSGPEN</sequence>
<proteinExistence type="inferred from homology"/>
<feature type="domain" description="PucR C-terminal helix-turn-helix" evidence="2">
    <location>
        <begin position="423"/>
        <end position="482"/>
    </location>
</feature>
<comment type="caution">
    <text evidence="4">The sequence shown here is derived from an EMBL/GenBank/DDBJ whole genome shotgun (WGS) entry which is preliminary data.</text>
</comment>
<dbReference type="PANTHER" id="PTHR33744">
    <property type="entry name" value="CARBOHYDRATE DIACID REGULATOR"/>
    <property type="match status" value="1"/>
</dbReference>
<dbReference type="InterPro" id="IPR025736">
    <property type="entry name" value="PucR_C-HTH_dom"/>
</dbReference>
<evidence type="ECO:0000313" key="5">
    <source>
        <dbReference type="Proteomes" id="UP000294744"/>
    </source>
</evidence>
<gene>
    <name evidence="4" type="ORF">E1161_12690</name>
</gene>